<sequence length="556" mass="61232">MASSRVLPEPAPAGPLHGPDRSAGPDVVLIGYQDQGNLGMGYLAAVLQERGRTVDLIDVREGPQRIAARLAAAQPLVVGFSLIFQFFLPQFREVAAELRRAGVTSHFTIGGHYASLCHDELLPQMPELDSVARYEGEHTLAELVDRLAEGADWRSTPGLAFVRDGAVAESPPRALVQDLDTLPFPYRPHAPETIVGFPTAPLLASRGCARRCSFCSIHTFYRTAPGKVVRVRKAETVVEEMGLLHREQGVRVFLFQDDDFPLWGRAGRKWVDELAGRLHDTGLAERTIWKISCRAEYVEPELFAALREAGLFLVYMGIESGVESGLEILFKQMTVEQNLTGVRVLKDVGLLFSYGFMLFDPSSTFESVRANVGFLRQIVGDGSAAATFCRMLPYGGTPIRDRLKLEGRLRGDVTRPDYDFLDPRLNDYYHRLKAVSGHWVGDEGLSHELNWAWDEFETVGRLAPGLTGTGEYRRALADLTATANEELFGTIEASAAAFEGGDASLLDPEPGRTFCQDVRDRLLGLRNGFFLANVDALTEAIDLGAVRGPVLQPHVH</sequence>
<evidence type="ECO:0000313" key="12">
    <source>
        <dbReference type="Proteomes" id="UP001596067"/>
    </source>
</evidence>
<dbReference type="PANTHER" id="PTHR43409:SF7">
    <property type="entry name" value="BLL1977 PROTEIN"/>
    <property type="match status" value="1"/>
</dbReference>
<dbReference type="PROSITE" id="PS51918">
    <property type="entry name" value="RADICAL_SAM"/>
    <property type="match status" value="1"/>
</dbReference>
<keyword evidence="12" id="KW-1185">Reference proteome</keyword>
<evidence type="ECO:0000256" key="3">
    <source>
        <dbReference type="ARBA" id="ARBA00022679"/>
    </source>
</evidence>
<dbReference type="SUPFAM" id="SSF52242">
    <property type="entry name" value="Cobalamin (vitamin B12)-binding domain"/>
    <property type="match status" value="1"/>
</dbReference>
<dbReference type="SFLD" id="SFLDG01123">
    <property type="entry name" value="methyltransferase_(Class_B)"/>
    <property type="match status" value="1"/>
</dbReference>
<comment type="caution">
    <text evidence="11">The sequence shown here is derived from an EMBL/GenBank/DDBJ whole genome shotgun (WGS) entry which is preliminary data.</text>
</comment>
<dbReference type="Pfam" id="PF02310">
    <property type="entry name" value="B12-binding"/>
    <property type="match status" value="1"/>
</dbReference>
<dbReference type="InterPro" id="IPR006638">
    <property type="entry name" value="Elp3/MiaA/NifB-like_rSAM"/>
</dbReference>
<protein>
    <submittedName>
        <fullName evidence="11">B12-binding domain-containing radical SAM protein</fullName>
    </submittedName>
</protein>
<dbReference type="RefSeq" id="WP_313761716.1">
    <property type="nucleotide sequence ID" value="NZ_BAAAVH010000049.1"/>
</dbReference>
<keyword evidence="3" id="KW-0808">Transferase</keyword>
<dbReference type="InterPro" id="IPR006158">
    <property type="entry name" value="Cobalamin-bd"/>
</dbReference>
<comment type="cofactor">
    <cofactor evidence="1">
        <name>[4Fe-4S] cluster</name>
        <dbReference type="ChEBI" id="CHEBI:49883"/>
    </cofactor>
</comment>
<evidence type="ECO:0000256" key="5">
    <source>
        <dbReference type="ARBA" id="ARBA00022723"/>
    </source>
</evidence>
<name>A0ABW1EV56_9ACTN</name>
<dbReference type="CDD" id="cd02068">
    <property type="entry name" value="radical_SAM_B12_BD"/>
    <property type="match status" value="1"/>
</dbReference>
<evidence type="ECO:0000256" key="7">
    <source>
        <dbReference type="ARBA" id="ARBA00023014"/>
    </source>
</evidence>
<dbReference type="InterPro" id="IPR013785">
    <property type="entry name" value="Aldolase_TIM"/>
</dbReference>
<dbReference type="SUPFAM" id="SSF102114">
    <property type="entry name" value="Radical SAM enzymes"/>
    <property type="match status" value="1"/>
</dbReference>
<dbReference type="PROSITE" id="PS51332">
    <property type="entry name" value="B12_BINDING"/>
    <property type="match status" value="1"/>
</dbReference>
<evidence type="ECO:0000256" key="8">
    <source>
        <dbReference type="SAM" id="MobiDB-lite"/>
    </source>
</evidence>
<keyword evidence="5" id="KW-0479">Metal-binding</keyword>
<dbReference type="SFLD" id="SFLDS00029">
    <property type="entry name" value="Radical_SAM"/>
    <property type="match status" value="1"/>
</dbReference>
<dbReference type="Proteomes" id="UP001596067">
    <property type="component" value="Unassembled WGS sequence"/>
</dbReference>
<organism evidence="11 12">
    <name type="scientific">Kitasatospora aburaviensis</name>
    <dbReference type="NCBI Taxonomy" id="67265"/>
    <lineage>
        <taxon>Bacteria</taxon>
        <taxon>Bacillati</taxon>
        <taxon>Actinomycetota</taxon>
        <taxon>Actinomycetes</taxon>
        <taxon>Kitasatosporales</taxon>
        <taxon>Streptomycetaceae</taxon>
        <taxon>Kitasatospora</taxon>
    </lineage>
</organism>
<gene>
    <name evidence="11" type="ORF">ACFP0N_11275</name>
</gene>
<dbReference type="SFLD" id="SFLDG01082">
    <property type="entry name" value="B12-binding_domain_containing"/>
    <property type="match status" value="1"/>
</dbReference>
<reference evidence="12" key="1">
    <citation type="journal article" date="2019" name="Int. J. Syst. Evol. Microbiol.">
        <title>The Global Catalogue of Microorganisms (GCM) 10K type strain sequencing project: providing services to taxonomists for standard genome sequencing and annotation.</title>
        <authorList>
            <consortium name="The Broad Institute Genomics Platform"/>
            <consortium name="The Broad Institute Genome Sequencing Center for Infectious Disease"/>
            <person name="Wu L."/>
            <person name="Ma J."/>
        </authorList>
    </citation>
    <scope>NUCLEOTIDE SEQUENCE [LARGE SCALE GENOMIC DNA]</scope>
    <source>
        <strain evidence="12">CGMCC 4.1469</strain>
    </source>
</reference>
<evidence type="ECO:0000256" key="4">
    <source>
        <dbReference type="ARBA" id="ARBA00022691"/>
    </source>
</evidence>
<evidence type="ECO:0000256" key="1">
    <source>
        <dbReference type="ARBA" id="ARBA00001966"/>
    </source>
</evidence>
<evidence type="ECO:0000259" key="10">
    <source>
        <dbReference type="PROSITE" id="PS51918"/>
    </source>
</evidence>
<dbReference type="PANTHER" id="PTHR43409">
    <property type="entry name" value="ANAEROBIC MAGNESIUM-PROTOPORPHYRIN IX MONOMETHYL ESTER CYCLASE-RELATED"/>
    <property type="match status" value="1"/>
</dbReference>
<dbReference type="InterPro" id="IPR007197">
    <property type="entry name" value="rSAM"/>
</dbReference>
<feature type="region of interest" description="Disordered" evidence="8">
    <location>
        <begin position="1"/>
        <end position="22"/>
    </location>
</feature>
<dbReference type="InterPro" id="IPR051198">
    <property type="entry name" value="BchE-like"/>
</dbReference>
<evidence type="ECO:0000256" key="6">
    <source>
        <dbReference type="ARBA" id="ARBA00023004"/>
    </source>
</evidence>
<dbReference type="Gene3D" id="3.40.50.280">
    <property type="entry name" value="Cobalamin-binding domain"/>
    <property type="match status" value="1"/>
</dbReference>
<keyword evidence="2" id="KW-0489">Methyltransferase</keyword>
<dbReference type="InterPro" id="IPR058240">
    <property type="entry name" value="rSAM_sf"/>
</dbReference>
<evidence type="ECO:0000313" key="11">
    <source>
        <dbReference type="EMBL" id="MFC5885552.1"/>
    </source>
</evidence>
<dbReference type="InterPro" id="IPR036724">
    <property type="entry name" value="Cobalamin-bd_sf"/>
</dbReference>
<evidence type="ECO:0000256" key="2">
    <source>
        <dbReference type="ARBA" id="ARBA00022603"/>
    </source>
</evidence>
<keyword evidence="7" id="KW-0411">Iron-sulfur</keyword>
<evidence type="ECO:0000259" key="9">
    <source>
        <dbReference type="PROSITE" id="PS51332"/>
    </source>
</evidence>
<feature type="domain" description="Radical SAM core" evidence="10">
    <location>
        <begin position="194"/>
        <end position="431"/>
    </location>
</feature>
<dbReference type="Pfam" id="PF04055">
    <property type="entry name" value="Radical_SAM"/>
    <property type="match status" value="1"/>
</dbReference>
<feature type="domain" description="B12-binding" evidence="9">
    <location>
        <begin position="23"/>
        <end position="154"/>
    </location>
</feature>
<dbReference type="SMART" id="SM00729">
    <property type="entry name" value="Elp3"/>
    <property type="match status" value="1"/>
</dbReference>
<proteinExistence type="predicted"/>
<dbReference type="CDD" id="cd01335">
    <property type="entry name" value="Radical_SAM"/>
    <property type="match status" value="1"/>
</dbReference>
<accession>A0ABW1EV56</accession>
<keyword evidence="6" id="KW-0408">Iron</keyword>
<dbReference type="EMBL" id="JBHSOD010000010">
    <property type="protein sequence ID" value="MFC5885552.1"/>
    <property type="molecule type" value="Genomic_DNA"/>
</dbReference>
<keyword evidence="4" id="KW-0949">S-adenosyl-L-methionine</keyword>
<dbReference type="Gene3D" id="3.20.20.70">
    <property type="entry name" value="Aldolase class I"/>
    <property type="match status" value="1"/>
</dbReference>
<dbReference type="InterPro" id="IPR034466">
    <property type="entry name" value="Methyltransferase_Class_B"/>
</dbReference>